<comment type="caution">
    <text evidence="2">The sequence shown here is derived from an EMBL/GenBank/DDBJ whole genome shotgun (WGS) entry which is preliminary data.</text>
</comment>
<name>G5JDX4_CROWT</name>
<dbReference type="InterPro" id="IPR038280">
    <property type="entry name" value="ResT/TelK_cat_sf"/>
</dbReference>
<reference evidence="2 3" key="1">
    <citation type="journal article" date="2011" name="Front. Microbiol.">
        <title>Two Strains of Crocosphaera watsonii with Highly Conserved Genomes are Distinguished by Strain-Specific Features.</title>
        <authorList>
            <person name="Bench S.R."/>
            <person name="Ilikchyan I.N."/>
            <person name="Tripp H.J."/>
            <person name="Zehr J.P."/>
        </authorList>
    </citation>
    <scope>NUCLEOTIDE SEQUENCE [LARGE SCALE GENOMIC DNA]</scope>
    <source>
        <strain evidence="2 3">WH 0003</strain>
    </source>
</reference>
<dbReference type="PATRIC" id="fig|423471.3.peg.5243"/>
<organism evidence="2 3">
    <name type="scientific">Crocosphaera watsonii WH 0003</name>
    <dbReference type="NCBI Taxonomy" id="423471"/>
    <lineage>
        <taxon>Bacteria</taxon>
        <taxon>Bacillati</taxon>
        <taxon>Cyanobacteriota</taxon>
        <taxon>Cyanophyceae</taxon>
        <taxon>Oscillatoriophycideae</taxon>
        <taxon>Chroococcales</taxon>
        <taxon>Aphanothecaceae</taxon>
        <taxon>Crocosphaera</taxon>
    </lineage>
</organism>
<proteinExistence type="predicted"/>
<dbReference type="Proteomes" id="UP000003477">
    <property type="component" value="Unassembled WGS sequence"/>
</dbReference>
<evidence type="ECO:0000313" key="2">
    <source>
        <dbReference type="EMBL" id="EHJ09606.1"/>
    </source>
</evidence>
<sequence>MEDHWLKEWGKGKPPSKWVIEIIDDTLSRLEGMTKEDCREIAVLNEELTQKFLKKVKPTSVKNYYTYLHKAVRIHFKDKLTSKNSIYHPTKGISEHFACTLIDTPDDIKAMNLGLQREALDWKQHNVATIEDPELIVNRGRELLESAIASYEKTGFASYADIGAALALLVGLRPGEILRDAVLEASSAYTIILTQGQAKTRGKKRAYEMPTLIEADTVLKGYHILRNTFKADKLNDLELESYKNNLRFQVEVNFSEIVPTLSRLNGEKTVNPQRLRAIYDAIAVFYYCPPQVKDFVFIKAINGHEPTPGKADAAMHYLDYQIGDGAIVSAGGQRQGIKLGQPGVKLIEAIADKLKKIEQNDEKLADNTHEKALMRFLSHESQPSSTEVTQPSITPEVLGLSDDWVKRLQSVMEQTEQTDFKAMVCELVKQEIKFREGMRTRHKGKDFQSMPLSTLKRTRHPEAAAEKMRRAFLAIKYYNSNVATERSQRWYINPNSIHKLVGGRFSIISPWCDRHFDEIESHNQTYELTEGDNRKSVDISEVVQVPEYPTD</sequence>
<accession>G5JDX4</accession>
<dbReference type="RefSeq" id="WP_007313344.1">
    <property type="nucleotide sequence ID" value="NZ_AESD01000887.1"/>
</dbReference>
<feature type="domain" description="Telomere resolvase ResT/TelK catalytic" evidence="1">
    <location>
        <begin position="142"/>
        <end position="320"/>
    </location>
</feature>
<dbReference type="GeneID" id="88768900"/>
<evidence type="ECO:0000259" key="1">
    <source>
        <dbReference type="Pfam" id="PF16684"/>
    </source>
</evidence>
<dbReference type="Pfam" id="PF16684">
    <property type="entry name" value="ResT-TelK_cat"/>
    <property type="match status" value="1"/>
</dbReference>
<dbReference type="Gene3D" id="1.10.443.30">
    <property type="entry name" value="Telomere resolvase"/>
    <property type="match status" value="1"/>
</dbReference>
<dbReference type="InterPro" id="IPR032047">
    <property type="entry name" value="ResT/TelK_cat"/>
</dbReference>
<dbReference type="AlphaFoldDB" id="G5JDX4"/>
<protein>
    <recommendedName>
        <fullName evidence="1">Telomere resolvase ResT/TelK catalytic domain-containing protein</fullName>
    </recommendedName>
</protein>
<gene>
    <name evidence="2" type="ORF">CWATWH0003_5613</name>
</gene>
<evidence type="ECO:0000313" key="3">
    <source>
        <dbReference type="Proteomes" id="UP000003477"/>
    </source>
</evidence>
<dbReference type="EMBL" id="AESD01000887">
    <property type="protein sequence ID" value="EHJ09606.1"/>
    <property type="molecule type" value="Genomic_DNA"/>
</dbReference>